<feature type="transmembrane region" description="Helical" evidence="1">
    <location>
        <begin position="145"/>
        <end position="164"/>
    </location>
</feature>
<keyword evidence="3" id="KW-1185">Reference proteome</keyword>
<accession>A0ABT8LCT2</accession>
<evidence type="ECO:0000256" key="1">
    <source>
        <dbReference type="SAM" id="Phobius"/>
    </source>
</evidence>
<comment type="caution">
    <text evidence="2">The sequence shown here is derived from an EMBL/GenBank/DDBJ whole genome shotgun (WGS) entry which is preliminary data.</text>
</comment>
<keyword evidence="1" id="KW-0812">Transmembrane</keyword>
<dbReference type="PANTHER" id="PTHR36434">
    <property type="entry name" value="MEMBRANE PROTEASE YUGP-RELATED"/>
    <property type="match status" value="1"/>
</dbReference>
<feature type="transmembrane region" description="Helical" evidence="1">
    <location>
        <begin position="203"/>
        <end position="223"/>
    </location>
</feature>
<sequence length="226" mass="25211">MAGIYIIAGVFMLISLLVSQRLKSKFKKYSQMHLQSGLSGKEVAELMLADHDIHDVKVISTRGQLTDHYNPLTKTVNLSEVVYSQRNAAAAAVAAHECGHAVQHATAYSWLMMRSKLVPVVSFSSRIMQWILLAGILLIQSFPQVLFIGIIMFAATTLFSFITLPVEYDASKRALAWIDERNIVTSQEHRAAADALKWAARTYVVAALSSLATLLYYIMIFMGRRD</sequence>
<dbReference type="InterPro" id="IPR007395">
    <property type="entry name" value="Zn_peptidase_2"/>
</dbReference>
<dbReference type="Proteomes" id="UP001172083">
    <property type="component" value="Unassembled WGS sequence"/>
</dbReference>
<proteinExistence type="predicted"/>
<organism evidence="2 3">
    <name type="scientific">Agaribacillus aureus</name>
    <dbReference type="NCBI Taxonomy" id="3051825"/>
    <lineage>
        <taxon>Bacteria</taxon>
        <taxon>Pseudomonadati</taxon>
        <taxon>Bacteroidota</taxon>
        <taxon>Cytophagia</taxon>
        <taxon>Cytophagales</taxon>
        <taxon>Splendidivirgaceae</taxon>
        <taxon>Agaribacillus</taxon>
    </lineage>
</organism>
<feature type="transmembrane region" description="Helical" evidence="1">
    <location>
        <begin position="6"/>
        <end position="22"/>
    </location>
</feature>
<reference evidence="2" key="1">
    <citation type="submission" date="2023-06" db="EMBL/GenBank/DDBJ databases">
        <title>Genomic of Agaribacillus aureum.</title>
        <authorList>
            <person name="Wang G."/>
        </authorList>
    </citation>
    <scope>NUCLEOTIDE SEQUENCE</scope>
    <source>
        <strain evidence="2">BMA12</strain>
    </source>
</reference>
<name>A0ABT8LCT2_9BACT</name>
<evidence type="ECO:0000313" key="2">
    <source>
        <dbReference type="EMBL" id="MDN5215593.1"/>
    </source>
</evidence>
<dbReference type="PANTHER" id="PTHR36434:SF1">
    <property type="entry name" value="MEMBRANE PROTEASE YUGP-RELATED"/>
    <property type="match status" value="1"/>
</dbReference>
<keyword evidence="1" id="KW-1133">Transmembrane helix</keyword>
<feature type="transmembrane region" description="Helical" evidence="1">
    <location>
        <begin position="117"/>
        <end position="139"/>
    </location>
</feature>
<keyword evidence="1" id="KW-0472">Membrane</keyword>
<dbReference type="RefSeq" id="WP_346760932.1">
    <property type="nucleotide sequence ID" value="NZ_JAUJEB010000007.1"/>
</dbReference>
<gene>
    <name evidence="2" type="ORF">QQ020_26185</name>
</gene>
<protein>
    <submittedName>
        <fullName evidence="2">Zinc metallopeptidase</fullName>
    </submittedName>
</protein>
<dbReference type="Pfam" id="PF04298">
    <property type="entry name" value="Zn_peptidase_2"/>
    <property type="match status" value="1"/>
</dbReference>
<dbReference type="EMBL" id="JAUJEB010000007">
    <property type="protein sequence ID" value="MDN5215593.1"/>
    <property type="molecule type" value="Genomic_DNA"/>
</dbReference>
<evidence type="ECO:0000313" key="3">
    <source>
        <dbReference type="Proteomes" id="UP001172083"/>
    </source>
</evidence>